<protein>
    <submittedName>
        <fullName evidence="1">Uncharacterized protein</fullName>
    </submittedName>
</protein>
<proteinExistence type="predicted"/>
<dbReference type="AlphaFoldDB" id="I4E305"/>
<dbReference type="EMBL" id="FR845696">
    <property type="protein sequence ID" value="CCA43717.1"/>
    <property type="molecule type" value="Genomic_DNA"/>
</dbReference>
<evidence type="ECO:0000313" key="1">
    <source>
        <dbReference type="EMBL" id="CCA43717.1"/>
    </source>
</evidence>
<name>I4E305_NEIME</name>
<accession>I4E305</accession>
<reference evidence="1" key="1">
    <citation type="submission" date="2011-03" db="EMBL/GenBank/DDBJ databases">
        <title>Draft genome of Neisseria meningitidis strain alpha522.</title>
        <authorList>
            <person name="Schoen C."/>
            <person name="Blom J."/>
        </authorList>
    </citation>
    <scope>NUCLEOTIDE SEQUENCE</scope>
    <source>
        <strain evidence="1">Alpha522</strain>
    </source>
</reference>
<sequence length="30" mass="3601">MLIHYKRGRLKNIFQTALFIQSNQSFNFAN</sequence>
<organism evidence="1">
    <name type="scientific">Neisseria meningitidis alpha522</name>
    <dbReference type="NCBI Taxonomy" id="996307"/>
    <lineage>
        <taxon>Bacteria</taxon>
        <taxon>Pseudomonadati</taxon>
        <taxon>Pseudomonadota</taxon>
        <taxon>Betaproteobacteria</taxon>
        <taxon>Neisseriales</taxon>
        <taxon>Neisseriaceae</taxon>
        <taxon>Neisseria</taxon>
    </lineage>
</organism>
<gene>
    <name evidence="1" type="ORF">NMALPHA522_0176</name>
</gene>